<dbReference type="PRINTS" id="PR00135">
    <property type="entry name" value="LYZLACT"/>
</dbReference>
<reference evidence="6" key="3">
    <citation type="submission" date="2025-09" db="UniProtKB">
        <authorList>
            <consortium name="Ensembl"/>
        </authorList>
    </citation>
    <scope>IDENTIFICATION</scope>
</reference>
<dbReference type="CDD" id="cd16897">
    <property type="entry name" value="LYZ_C"/>
    <property type="match status" value="1"/>
</dbReference>
<dbReference type="PROSITE" id="PS51348">
    <property type="entry name" value="GLYCOSYL_HYDROL_F22_2"/>
    <property type="match status" value="1"/>
</dbReference>
<accession>A0A670KFT8</accession>
<evidence type="ECO:0000256" key="3">
    <source>
        <dbReference type="RuleBase" id="RU004440"/>
    </source>
</evidence>
<sequence length="155" mass="17534">MRPLAQQEVEARRRAPPGSGYGFISHGQRGRQTSEDGPTRPHPRFRGWSGGQRWVCTAFHESRFDTSAVGPPDSNGNRDYGIFQISSRWWCDNGHRPTANVCETSCNAFLNDDITDDIKCAKRIVLDHQGMGAWVAWKEHCKGKDLSEWTKDCNL</sequence>
<dbReference type="InterPro" id="IPR000974">
    <property type="entry name" value="Glyco_hydro_22_lys"/>
</dbReference>
<dbReference type="SUPFAM" id="SSF53955">
    <property type="entry name" value="Lysozyme-like"/>
    <property type="match status" value="1"/>
</dbReference>
<keyword evidence="2" id="KW-1015">Disulfide bond</keyword>
<name>A0A670KFT8_PODMU</name>
<proteinExistence type="inferred from homology"/>
<dbReference type="PRINTS" id="PR00137">
    <property type="entry name" value="LYSOZYME"/>
</dbReference>
<evidence type="ECO:0000256" key="4">
    <source>
        <dbReference type="SAM" id="MobiDB-lite"/>
    </source>
</evidence>
<dbReference type="SMART" id="SM00263">
    <property type="entry name" value="LYZ1"/>
    <property type="match status" value="1"/>
</dbReference>
<evidence type="ECO:0000256" key="2">
    <source>
        <dbReference type="ARBA" id="ARBA00023157"/>
    </source>
</evidence>
<dbReference type="GeneTree" id="ENSGT00940000153832"/>
<dbReference type="AlphaFoldDB" id="A0A670KFT8"/>
<dbReference type="PROSITE" id="PS00128">
    <property type="entry name" value="GLYCOSYL_HYDROL_F22_1"/>
    <property type="match status" value="1"/>
</dbReference>
<dbReference type="InterPro" id="IPR019799">
    <property type="entry name" value="Glyco_hydro_22_CS"/>
</dbReference>
<dbReference type="GO" id="GO:0003796">
    <property type="term" value="F:lysozyme activity"/>
    <property type="evidence" value="ECO:0007669"/>
    <property type="project" value="InterPro"/>
</dbReference>
<organism evidence="6 7">
    <name type="scientific">Podarcis muralis</name>
    <name type="common">Wall lizard</name>
    <name type="synonym">Lacerta muralis</name>
    <dbReference type="NCBI Taxonomy" id="64176"/>
    <lineage>
        <taxon>Eukaryota</taxon>
        <taxon>Metazoa</taxon>
        <taxon>Chordata</taxon>
        <taxon>Craniata</taxon>
        <taxon>Vertebrata</taxon>
        <taxon>Euteleostomi</taxon>
        <taxon>Lepidosauria</taxon>
        <taxon>Squamata</taxon>
        <taxon>Bifurcata</taxon>
        <taxon>Unidentata</taxon>
        <taxon>Episquamata</taxon>
        <taxon>Laterata</taxon>
        <taxon>Lacertibaenia</taxon>
        <taxon>Lacertidae</taxon>
        <taxon>Podarcis</taxon>
    </lineage>
</organism>
<feature type="region of interest" description="Disordered" evidence="4">
    <location>
        <begin position="1"/>
        <end position="47"/>
    </location>
</feature>
<evidence type="ECO:0000256" key="1">
    <source>
        <dbReference type="ARBA" id="ARBA00010859"/>
    </source>
</evidence>
<dbReference type="Proteomes" id="UP000472272">
    <property type="component" value="Chromosome 12"/>
</dbReference>
<dbReference type="Pfam" id="PF00062">
    <property type="entry name" value="Lys"/>
    <property type="match status" value="1"/>
</dbReference>
<dbReference type="InterPro" id="IPR001916">
    <property type="entry name" value="Glyco_hydro_22"/>
</dbReference>
<dbReference type="FunFam" id="1.10.530.10:FF:000001">
    <property type="entry name" value="Lysozyme C"/>
    <property type="match status" value="1"/>
</dbReference>
<reference evidence="6" key="2">
    <citation type="submission" date="2025-08" db="UniProtKB">
        <authorList>
            <consortium name="Ensembl"/>
        </authorList>
    </citation>
    <scope>IDENTIFICATION</scope>
</reference>
<feature type="domain" description="Glycosyl hydrolases family 22 (GH22)" evidence="5">
    <location>
        <begin position="102"/>
        <end position="120"/>
    </location>
</feature>
<reference evidence="6 7" key="1">
    <citation type="journal article" date="2019" name="Proc. Natl. Acad. Sci. U.S.A.">
        <title>Regulatory changes in pterin and carotenoid genes underlie balanced color polymorphisms in the wall lizard.</title>
        <authorList>
            <person name="Andrade P."/>
            <person name="Pinho C."/>
            <person name="Perez I de Lanuza G."/>
            <person name="Afonso S."/>
            <person name="Brejcha J."/>
            <person name="Rubin C.J."/>
            <person name="Wallerman O."/>
            <person name="Pereira P."/>
            <person name="Sabatino S.J."/>
            <person name="Bellati A."/>
            <person name="Pellitteri-Rosa D."/>
            <person name="Bosakova Z."/>
            <person name="Bunikis I."/>
            <person name="Carretero M.A."/>
            <person name="Feiner N."/>
            <person name="Marsik P."/>
            <person name="Pauperio F."/>
            <person name="Salvi D."/>
            <person name="Soler L."/>
            <person name="While G.M."/>
            <person name="Uller T."/>
            <person name="Font E."/>
            <person name="Andersson L."/>
            <person name="Carneiro M."/>
        </authorList>
    </citation>
    <scope>NUCLEOTIDE SEQUENCE</scope>
</reference>
<comment type="similarity">
    <text evidence="1 3">Belongs to the glycosyl hydrolase 22 family.</text>
</comment>
<dbReference type="PANTHER" id="PTHR11407">
    <property type="entry name" value="LYSOZYME C"/>
    <property type="match status" value="1"/>
</dbReference>
<dbReference type="PANTHER" id="PTHR11407:SF69">
    <property type="entry name" value="LYSOZYME C, MILK ISOZYME"/>
    <property type="match status" value="1"/>
</dbReference>
<evidence type="ECO:0000313" key="6">
    <source>
        <dbReference type="Ensembl" id="ENSPMRP00000034504.1"/>
    </source>
</evidence>
<dbReference type="Gene3D" id="1.10.530.10">
    <property type="match status" value="1"/>
</dbReference>
<keyword evidence="7" id="KW-1185">Reference proteome</keyword>
<dbReference type="Ensembl" id="ENSPMRT00000036603.1">
    <property type="protein sequence ID" value="ENSPMRP00000034504.1"/>
    <property type="gene ID" value="ENSPMRG00000022393.1"/>
</dbReference>
<dbReference type="InterPro" id="IPR023346">
    <property type="entry name" value="Lysozyme-like_dom_sf"/>
</dbReference>
<protein>
    <recommendedName>
        <fullName evidence="5">Glycosyl hydrolases family 22 (GH22) domain-containing protein</fullName>
    </recommendedName>
</protein>
<evidence type="ECO:0000259" key="5">
    <source>
        <dbReference type="PROSITE" id="PS00128"/>
    </source>
</evidence>
<evidence type="ECO:0000313" key="7">
    <source>
        <dbReference type="Proteomes" id="UP000472272"/>
    </source>
</evidence>